<dbReference type="AlphaFoldDB" id="A0ABD2IXV9"/>
<feature type="transmembrane region" description="Helical" evidence="2">
    <location>
        <begin position="6"/>
        <end position="27"/>
    </location>
</feature>
<dbReference type="InterPro" id="IPR050588">
    <property type="entry name" value="WNK_Ser-Thr_kinase"/>
</dbReference>
<sequence length="872" mass="92892">MADGSVGRWSYGLPCVSAFVLVVVLGCRRRQQRRHHPHKKKKGWQRPATIILIIDTCPPFRHIPILPGSEQCKQQQQHLQQQQRMMAVERGSSDSGGAATDGTATGEGGGTTTASDGDGAGQPPPKKPPEPTPRPGTPAAPTVATSGGGGGKLFCDNDAGDPDDQEDDEILEESPCKRWSKRREKVKQRDVPGIDAAYLAMDNETGNEVVWNEVLFSERKNFREQEEKIRAVFDNLVRLEHPNLVKFHKYWMDTKSDKPRIIFITEYMSSGSMSRFLQRARSSGSLLNIKAWKSWTRQILTALSYLHSCDPPIVHANLTCNSVFIQQNGLVKIGCVAPKTIHHHVKTFRENIKNVHYLAPEYDHQTETTIQADIYSFGVCALEMATTGALQSGCFNGGPPLAPPSAAVPSAASFASLPPHATTAALSTDRDKGTENGPPSATGCSLTSAASSSTLPATVSNGPTATAAAVTSLPQSAVCSHVVTQEMVHKALNSLDLPEQKQFIERCLELDPARRANVTELLDRLGPPEPEPDPDDTLAQHSQHEDGYNISTTHQQNHHHQPPHHHHQQPTHNFVVSAATTNTTTGGQSSTPDETTTTTITPQPSAPTAITTGINVAPSTVSTTAAPTPMFTIGTTAATNATTAATTTTASNGTGGNAGSTYASVVAAATTAAAVPLATLPNATVPTSAAQVTTGQTSVTTLNGVASATTTQSTALVVAAPDEGYHTNQSIVDGAVSGAGFADSAVHMPPLLPPAAVQQNRETRHVVQLHAELLEPDADGVATRLRIQLQLDDLMNRQLTATLRDGDTGDSLSAELVQNGFVSEENSREVCELLTKVVGTRTLQQQQLHAWRESSSSAAEEQQQQTPAGKAN</sequence>
<feature type="domain" description="Protein kinase" evidence="3">
    <location>
        <begin position="183"/>
        <end position="538"/>
    </location>
</feature>
<dbReference type="Gene3D" id="1.10.510.10">
    <property type="entry name" value="Transferase(Phosphotransferase) domain 1"/>
    <property type="match status" value="1"/>
</dbReference>
<dbReference type="InterPro" id="IPR011009">
    <property type="entry name" value="Kinase-like_dom_sf"/>
</dbReference>
<reference evidence="4 5" key="1">
    <citation type="submission" date="2024-10" db="EMBL/GenBank/DDBJ databases">
        <authorList>
            <person name="Kim D."/>
        </authorList>
    </citation>
    <scope>NUCLEOTIDE SEQUENCE [LARGE SCALE GENOMIC DNA]</scope>
    <source>
        <strain evidence="4">BH-2024</strain>
    </source>
</reference>
<dbReference type="InterPro" id="IPR000719">
    <property type="entry name" value="Prot_kinase_dom"/>
</dbReference>
<dbReference type="InterPro" id="IPR001245">
    <property type="entry name" value="Ser-Thr/Tyr_kinase_cat_dom"/>
</dbReference>
<dbReference type="PROSITE" id="PS50011">
    <property type="entry name" value="PROTEIN_KINASE_DOM"/>
    <property type="match status" value="1"/>
</dbReference>
<dbReference type="PANTHER" id="PTHR13902">
    <property type="entry name" value="SERINE/THREONINE-PROTEIN KINASE WNK WITH NO LYSINE -RELATED"/>
    <property type="match status" value="1"/>
</dbReference>
<dbReference type="Proteomes" id="UP001620626">
    <property type="component" value="Unassembled WGS sequence"/>
</dbReference>
<dbReference type="FunFam" id="3.30.200.20:FF:000607">
    <property type="entry name" value="Nuclear receptor-binding protein 2a"/>
    <property type="match status" value="1"/>
</dbReference>
<keyword evidence="2" id="KW-0472">Membrane</keyword>
<name>A0ABD2IXV9_9BILA</name>
<feature type="region of interest" description="Disordered" evidence="1">
    <location>
        <begin position="423"/>
        <end position="448"/>
    </location>
</feature>
<feature type="region of interest" description="Disordered" evidence="1">
    <location>
        <begin position="581"/>
        <end position="610"/>
    </location>
</feature>
<protein>
    <recommendedName>
        <fullName evidence="3">Protein kinase domain-containing protein</fullName>
    </recommendedName>
</protein>
<feature type="compositionally biased region" description="Low complexity" evidence="1">
    <location>
        <begin position="71"/>
        <end position="83"/>
    </location>
</feature>
<feature type="region of interest" description="Disordered" evidence="1">
    <location>
        <begin position="71"/>
        <end position="170"/>
    </location>
</feature>
<accession>A0ABD2IXV9</accession>
<evidence type="ECO:0000259" key="3">
    <source>
        <dbReference type="PROSITE" id="PS50011"/>
    </source>
</evidence>
<comment type="caution">
    <text evidence="4">The sequence shown here is derived from an EMBL/GenBank/DDBJ whole genome shotgun (WGS) entry which is preliminary data.</text>
</comment>
<organism evidence="4 5">
    <name type="scientific">Heterodera trifolii</name>
    <dbReference type="NCBI Taxonomy" id="157864"/>
    <lineage>
        <taxon>Eukaryota</taxon>
        <taxon>Metazoa</taxon>
        <taxon>Ecdysozoa</taxon>
        <taxon>Nematoda</taxon>
        <taxon>Chromadorea</taxon>
        <taxon>Rhabditida</taxon>
        <taxon>Tylenchina</taxon>
        <taxon>Tylenchomorpha</taxon>
        <taxon>Tylenchoidea</taxon>
        <taxon>Heteroderidae</taxon>
        <taxon>Heteroderinae</taxon>
        <taxon>Heterodera</taxon>
    </lineage>
</organism>
<dbReference type="EMBL" id="JBICBT010001070">
    <property type="protein sequence ID" value="KAL3084749.1"/>
    <property type="molecule type" value="Genomic_DNA"/>
</dbReference>
<gene>
    <name evidence="4" type="ORF">niasHT_031634</name>
</gene>
<feature type="compositionally biased region" description="Acidic residues" evidence="1">
    <location>
        <begin position="158"/>
        <end position="170"/>
    </location>
</feature>
<proteinExistence type="predicted"/>
<keyword evidence="5" id="KW-1185">Reference proteome</keyword>
<feature type="compositionally biased region" description="Pro residues" evidence="1">
    <location>
        <begin position="122"/>
        <end position="138"/>
    </location>
</feature>
<feature type="region of interest" description="Disordered" evidence="1">
    <location>
        <begin position="851"/>
        <end position="872"/>
    </location>
</feature>
<evidence type="ECO:0000313" key="5">
    <source>
        <dbReference type="Proteomes" id="UP001620626"/>
    </source>
</evidence>
<dbReference type="SUPFAM" id="SSF56112">
    <property type="entry name" value="Protein kinase-like (PK-like)"/>
    <property type="match status" value="1"/>
</dbReference>
<evidence type="ECO:0000256" key="2">
    <source>
        <dbReference type="SAM" id="Phobius"/>
    </source>
</evidence>
<dbReference type="Gene3D" id="3.30.200.20">
    <property type="entry name" value="Phosphorylase Kinase, domain 1"/>
    <property type="match status" value="1"/>
</dbReference>
<evidence type="ECO:0000313" key="4">
    <source>
        <dbReference type="EMBL" id="KAL3084749.1"/>
    </source>
</evidence>
<evidence type="ECO:0000256" key="1">
    <source>
        <dbReference type="SAM" id="MobiDB-lite"/>
    </source>
</evidence>
<keyword evidence="2" id="KW-1133">Transmembrane helix</keyword>
<keyword evidence="2" id="KW-0812">Transmembrane</keyword>
<feature type="compositionally biased region" description="Low complexity" evidence="1">
    <location>
        <begin position="853"/>
        <end position="865"/>
    </location>
</feature>
<feature type="compositionally biased region" description="Low complexity" evidence="1">
    <location>
        <begin position="93"/>
        <end position="104"/>
    </location>
</feature>
<dbReference type="Pfam" id="PF07714">
    <property type="entry name" value="PK_Tyr_Ser-Thr"/>
    <property type="match status" value="1"/>
</dbReference>